<dbReference type="InterPro" id="IPR046742">
    <property type="entry name" value="DUF6792"/>
</dbReference>
<protein>
    <recommendedName>
        <fullName evidence="1">DUF6792 domain-containing protein</fullName>
    </recommendedName>
</protein>
<dbReference type="Pfam" id="PF20591">
    <property type="entry name" value="DUF6792"/>
    <property type="match status" value="1"/>
</dbReference>
<organism evidence="2 3">
    <name type="scientific">Virgibacillus necropolis</name>
    <dbReference type="NCBI Taxonomy" id="163877"/>
    <lineage>
        <taxon>Bacteria</taxon>
        <taxon>Bacillati</taxon>
        <taxon>Bacillota</taxon>
        <taxon>Bacilli</taxon>
        <taxon>Bacillales</taxon>
        <taxon>Bacillaceae</taxon>
        <taxon>Virgibacillus</taxon>
    </lineage>
</organism>
<name>A0A221MEP4_9BACI</name>
<evidence type="ECO:0000313" key="3">
    <source>
        <dbReference type="Proteomes" id="UP000204391"/>
    </source>
</evidence>
<dbReference type="EMBL" id="CP022437">
    <property type="protein sequence ID" value="ASN06092.1"/>
    <property type="molecule type" value="Genomic_DNA"/>
</dbReference>
<feature type="domain" description="DUF6792" evidence="1">
    <location>
        <begin position="19"/>
        <end position="54"/>
    </location>
</feature>
<gene>
    <name evidence="2" type="ORF">CFK40_14230</name>
</gene>
<reference evidence="2 3" key="1">
    <citation type="journal article" date="2003" name="Int. J. Syst. Evol. Microbiol.">
        <title>Virgibacillus carmonensis sp. nov., Virgibacillus necropolis sp. nov. and Virgibacillus picturae sp. nov., three novel species isolated from deteriorated mural paintings, transfer of the species of the genus salibacillus to Virgibacillus, as Virgibacillus marismortui comb. nov. and Virgibacillus salexigens comb. nov., and emended description of the genus Virgibacillus.</title>
        <authorList>
            <person name="Heyrman J."/>
            <person name="Logan N.A."/>
            <person name="Busse H.J."/>
            <person name="Balcaen A."/>
            <person name="Lebbe L."/>
            <person name="Rodriguez-Diaz M."/>
            <person name="Swings J."/>
            <person name="De Vos P."/>
        </authorList>
    </citation>
    <scope>NUCLEOTIDE SEQUENCE [LARGE SCALE GENOMIC DNA]</scope>
    <source>
        <strain evidence="2 3">LMG 19488</strain>
    </source>
</reference>
<proteinExistence type="predicted"/>
<dbReference type="AlphaFoldDB" id="A0A221MEP4"/>
<dbReference type="KEGG" id="vne:CFK40_14230"/>
<sequence>MEEKVITSWPMRLRLIDIEYKDLDEDEMIEQIKRIYMEEYGKELSANIFHSHESINLKKCYRIFKSRLGIFTRAALN</sequence>
<evidence type="ECO:0000313" key="2">
    <source>
        <dbReference type="EMBL" id="ASN06092.1"/>
    </source>
</evidence>
<keyword evidence="3" id="KW-1185">Reference proteome</keyword>
<accession>A0A221MEP4</accession>
<evidence type="ECO:0000259" key="1">
    <source>
        <dbReference type="Pfam" id="PF20591"/>
    </source>
</evidence>
<dbReference type="Proteomes" id="UP000204391">
    <property type="component" value="Chromosome"/>
</dbReference>